<keyword evidence="9" id="KW-1185">Reference proteome</keyword>
<keyword evidence="4 6" id="KW-0732">Signal</keyword>
<evidence type="ECO:0000313" key="8">
    <source>
        <dbReference type="EMBL" id="SDJ17727.1"/>
    </source>
</evidence>
<evidence type="ECO:0000256" key="5">
    <source>
        <dbReference type="SAM" id="MobiDB-lite"/>
    </source>
</evidence>
<proteinExistence type="inferred from homology"/>
<feature type="region of interest" description="Disordered" evidence="5">
    <location>
        <begin position="24"/>
        <end position="65"/>
    </location>
</feature>
<dbReference type="InterPro" id="IPR002491">
    <property type="entry name" value="ABC_transptr_periplasmic_BD"/>
</dbReference>
<dbReference type="Gene3D" id="3.40.50.1980">
    <property type="entry name" value="Nitrogenase molybdenum iron protein domain"/>
    <property type="match status" value="2"/>
</dbReference>
<feature type="signal peptide" evidence="6">
    <location>
        <begin position="1"/>
        <end position="18"/>
    </location>
</feature>
<dbReference type="PROSITE" id="PS51257">
    <property type="entry name" value="PROKAR_LIPOPROTEIN"/>
    <property type="match status" value="1"/>
</dbReference>
<protein>
    <submittedName>
        <fullName evidence="8">Iron complex transport system substrate-binding protein</fullName>
    </submittedName>
</protein>
<dbReference type="PROSITE" id="PS50983">
    <property type="entry name" value="FE_B12_PBP"/>
    <property type="match status" value="1"/>
</dbReference>
<dbReference type="STRING" id="86666.SAMN04490247_1104"/>
<evidence type="ECO:0000256" key="3">
    <source>
        <dbReference type="ARBA" id="ARBA00022448"/>
    </source>
</evidence>
<organism evidence="8 9">
    <name type="scientific">Salimicrobium halophilum</name>
    <dbReference type="NCBI Taxonomy" id="86666"/>
    <lineage>
        <taxon>Bacteria</taxon>
        <taxon>Bacillati</taxon>
        <taxon>Bacillota</taxon>
        <taxon>Bacilli</taxon>
        <taxon>Bacillales</taxon>
        <taxon>Bacillaceae</taxon>
        <taxon>Salimicrobium</taxon>
    </lineage>
</organism>
<feature type="compositionally biased region" description="Acidic residues" evidence="5">
    <location>
        <begin position="24"/>
        <end position="45"/>
    </location>
</feature>
<dbReference type="EMBL" id="FNEV01000002">
    <property type="protein sequence ID" value="SDJ17727.1"/>
    <property type="molecule type" value="Genomic_DNA"/>
</dbReference>
<dbReference type="SUPFAM" id="SSF53807">
    <property type="entry name" value="Helical backbone' metal receptor"/>
    <property type="match status" value="1"/>
</dbReference>
<evidence type="ECO:0000256" key="6">
    <source>
        <dbReference type="SAM" id="SignalP"/>
    </source>
</evidence>
<accession>A0A1G8RL59</accession>
<gene>
    <name evidence="8" type="ORF">SAMN04490247_1104</name>
</gene>
<dbReference type="OrthoDB" id="9793175at2"/>
<dbReference type="Pfam" id="PF01497">
    <property type="entry name" value="Peripla_BP_2"/>
    <property type="match status" value="1"/>
</dbReference>
<dbReference type="GO" id="GO:0005886">
    <property type="term" value="C:plasma membrane"/>
    <property type="evidence" value="ECO:0007669"/>
    <property type="project" value="UniProtKB-SubCell"/>
</dbReference>
<dbReference type="GO" id="GO:0030288">
    <property type="term" value="C:outer membrane-bounded periplasmic space"/>
    <property type="evidence" value="ECO:0007669"/>
    <property type="project" value="TreeGrafter"/>
</dbReference>
<feature type="chain" id="PRO_5039728740" evidence="6">
    <location>
        <begin position="19"/>
        <end position="343"/>
    </location>
</feature>
<keyword evidence="3" id="KW-0813">Transport</keyword>
<dbReference type="RefSeq" id="WP_093192841.1">
    <property type="nucleotide sequence ID" value="NZ_FNEV01000002.1"/>
</dbReference>
<reference evidence="9" key="1">
    <citation type="submission" date="2016-10" db="EMBL/GenBank/DDBJ databases">
        <authorList>
            <person name="Varghese N."/>
            <person name="Submissions S."/>
        </authorList>
    </citation>
    <scope>NUCLEOTIDE SEQUENCE [LARGE SCALE GENOMIC DNA]</scope>
    <source>
        <strain evidence="9">DSM 4771</strain>
    </source>
</reference>
<evidence type="ECO:0000256" key="4">
    <source>
        <dbReference type="ARBA" id="ARBA00022729"/>
    </source>
</evidence>
<dbReference type="Proteomes" id="UP000199225">
    <property type="component" value="Unassembled WGS sequence"/>
</dbReference>
<comment type="subcellular location">
    <subcellularLocation>
        <location evidence="1">Cell membrane</location>
        <topology evidence="1">Lipid-anchor</topology>
    </subcellularLocation>
</comment>
<name>A0A1G8RL59_9BACI</name>
<dbReference type="PANTHER" id="PTHR30532:SF29">
    <property type="entry name" value="FE(3+) DICITRATE-BINDING PERIPLASMIC PROTEIN"/>
    <property type="match status" value="1"/>
</dbReference>
<evidence type="ECO:0000313" key="9">
    <source>
        <dbReference type="Proteomes" id="UP000199225"/>
    </source>
</evidence>
<evidence type="ECO:0000256" key="1">
    <source>
        <dbReference type="ARBA" id="ARBA00004193"/>
    </source>
</evidence>
<dbReference type="CDD" id="cd01146">
    <property type="entry name" value="FhuD"/>
    <property type="match status" value="1"/>
</dbReference>
<dbReference type="GO" id="GO:1901678">
    <property type="term" value="P:iron coordination entity transport"/>
    <property type="evidence" value="ECO:0007669"/>
    <property type="project" value="UniProtKB-ARBA"/>
</dbReference>
<evidence type="ECO:0000259" key="7">
    <source>
        <dbReference type="PROSITE" id="PS50983"/>
    </source>
</evidence>
<dbReference type="InterPro" id="IPR051313">
    <property type="entry name" value="Bact_iron-sidero_bind"/>
</dbReference>
<sequence length="343" mass="38246">MRKTWLFMIVALFAVVLAACGGNEDQETEEGTDENGSAEETESDSSGDTRSVTIEDATGEKTIEGTPEKVVVLEWTYAEYLQALDMQPAGVADKEGFGNWVDTGIELGEEVEDVGTRQEPNLEAISRLDPDLIVGVQFRHEGIQDQLEEIAPTVMFAPYSEESAQDQMAAMKSEFNTMGQILGKEDMVSERLDEMENHFASEQERLEEAGVQDINYVMTQAFTSQNTPTLRLFTDNSMVAKIMGNLGLENAHSSEELQIYGYTQTTVETLQNYQDAHFYYIVQEEDNIFSNQLAGNPVWEELNFVQEGRTYQMPGDTWTFGGPISAEKLATQVVDATIEGNQE</sequence>
<feature type="domain" description="Fe/B12 periplasmic-binding" evidence="7">
    <location>
        <begin position="69"/>
        <end position="341"/>
    </location>
</feature>
<evidence type="ECO:0000256" key="2">
    <source>
        <dbReference type="ARBA" id="ARBA00008814"/>
    </source>
</evidence>
<comment type="similarity">
    <text evidence="2">Belongs to the bacterial solute-binding protein 8 family.</text>
</comment>
<dbReference type="AlphaFoldDB" id="A0A1G8RL59"/>
<dbReference type="PANTHER" id="PTHR30532">
    <property type="entry name" value="IRON III DICITRATE-BINDING PERIPLASMIC PROTEIN"/>
    <property type="match status" value="1"/>
</dbReference>